<dbReference type="AlphaFoldDB" id="A0A1A6C6P6"/>
<reference evidence="4 5" key="1">
    <citation type="journal article" date="2014" name="Genome Announc.">
        <title>Draft Genome Sequence of the Iron-Oxidizing, Acidophilic, and Halotolerant 'Thiobacillus prosperus' Type Strain DSM 5130.</title>
        <authorList>
            <person name="Ossandon F.J."/>
            <person name="Cardenas J.P."/>
            <person name="Corbett M."/>
            <person name="Quatrini R."/>
            <person name="Holmes D.S."/>
            <person name="Watkin E."/>
        </authorList>
    </citation>
    <scope>NUCLEOTIDE SEQUENCE [LARGE SCALE GENOMIC DNA]</scope>
    <source>
        <strain evidence="4 5">DSM 5130</strain>
    </source>
</reference>
<feature type="binding site" evidence="3">
    <location>
        <position position="144"/>
    </location>
    <ligand>
        <name>a divalent metal cation</name>
        <dbReference type="ChEBI" id="CHEBI:60240"/>
    </ligand>
</feature>
<feature type="binding site" evidence="3">
    <location>
        <position position="140"/>
    </location>
    <ligand>
        <name>a divalent metal cation</name>
        <dbReference type="ChEBI" id="CHEBI:60240"/>
    </ligand>
</feature>
<sequence length="177" mass="19736">MRLLADYNRLMNARQYAVCARLDVEALNADCGAFFGSVLGTLNHLLVGDLLWLGRFSRHEAGLPLHDALSSMPRPQALDECLYPVFEALVPVRRHLDDVLCDWCASLGEADLELPLHYENTRGEPFVRLLGDLLLHLFLHQVHHRGQVTTLLSQAGVDFGETDLVEIVPNLSDGLRG</sequence>
<dbReference type="PANTHER" id="PTHR37302">
    <property type="entry name" value="SLR1116 PROTEIN"/>
    <property type="match status" value="1"/>
</dbReference>
<dbReference type="EMBL" id="JQSG02000002">
    <property type="protein sequence ID" value="OBS10234.1"/>
    <property type="molecule type" value="Genomic_DNA"/>
</dbReference>
<organism evidence="4 5">
    <name type="scientific">Acidihalobacter prosperus</name>
    <dbReference type="NCBI Taxonomy" id="160660"/>
    <lineage>
        <taxon>Bacteria</taxon>
        <taxon>Pseudomonadati</taxon>
        <taxon>Pseudomonadota</taxon>
        <taxon>Gammaproteobacteria</taxon>
        <taxon>Chromatiales</taxon>
        <taxon>Ectothiorhodospiraceae</taxon>
        <taxon>Acidihalobacter</taxon>
    </lineage>
</organism>
<evidence type="ECO:0008006" key="6">
    <source>
        <dbReference type="Google" id="ProtNLM"/>
    </source>
</evidence>
<dbReference type="SUPFAM" id="SSF109854">
    <property type="entry name" value="DinB/YfiT-like putative metalloenzymes"/>
    <property type="match status" value="1"/>
</dbReference>
<keyword evidence="5" id="KW-1185">Reference proteome</keyword>
<keyword evidence="2 3" id="KW-0479">Metal-binding</keyword>
<dbReference type="InterPro" id="IPR007837">
    <property type="entry name" value="DinB"/>
</dbReference>
<evidence type="ECO:0000256" key="3">
    <source>
        <dbReference type="PIRSR" id="PIRSR607837-1"/>
    </source>
</evidence>
<name>A0A1A6C6P6_9GAMM</name>
<dbReference type="GO" id="GO:0046872">
    <property type="term" value="F:metal ion binding"/>
    <property type="evidence" value="ECO:0007669"/>
    <property type="project" value="UniProtKB-KW"/>
</dbReference>
<comment type="similarity">
    <text evidence="1">Belongs to the DinB family.</text>
</comment>
<evidence type="ECO:0000256" key="1">
    <source>
        <dbReference type="ARBA" id="ARBA00008635"/>
    </source>
</evidence>
<proteinExistence type="inferred from homology"/>
<dbReference type="Pfam" id="PF05163">
    <property type="entry name" value="DinB"/>
    <property type="match status" value="1"/>
</dbReference>
<comment type="caution">
    <text evidence="4">The sequence shown here is derived from an EMBL/GenBank/DDBJ whole genome shotgun (WGS) entry which is preliminary data.</text>
</comment>
<accession>A0A1A6C6P6</accession>
<evidence type="ECO:0000313" key="5">
    <source>
        <dbReference type="Proteomes" id="UP000029273"/>
    </source>
</evidence>
<dbReference type="Proteomes" id="UP000029273">
    <property type="component" value="Unassembled WGS sequence"/>
</dbReference>
<protein>
    <recommendedName>
        <fullName evidence="6">Damage-inducible protein DinB</fullName>
    </recommendedName>
</protein>
<gene>
    <name evidence="4" type="ORF">Thpro_021284</name>
</gene>
<evidence type="ECO:0000256" key="2">
    <source>
        <dbReference type="ARBA" id="ARBA00022723"/>
    </source>
</evidence>
<dbReference type="Gene3D" id="1.20.120.450">
    <property type="entry name" value="dinb family like domain"/>
    <property type="match status" value="1"/>
</dbReference>
<dbReference type="PANTHER" id="PTHR37302:SF1">
    <property type="entry name" value="PROTEIN DINB"/>
    <property type="match status" value="1"/>
</dbReference>
<dbReference type="InterPro" id="IPR034660">
    <property type="entry name" value="DinB/YfiT-like"/>
</dbReference>
<evidence type="ECO:0000313" key="4">
    <source>
        <dbReference type="EMBL" id="OBS10234.1"/>
    </source>
</evidence>